<feature type="transmembrane region" description="Helical" evidence="2">
    <location>
        <begin position="36"/>
        <end position="54"/>
    </location>
</feature>
<gene>
    <name evidence="3" type="ORF">UC8_28780</name>
</gene>
<proteinExistence type="predicted"/>
<dbReference type="RefSeq" id="WP_068132076.1">
    <property type="nucleotide sequence ID" value="NZ_CP042914.1"/>
</dbReference>
<dbReference type="InterPro" id="IPR019277">
    <property type="entry name" value="DUF2304"/>
</dbReference>
<feature type="transmembrane region" description="Helical" evidence="2">
    <location>
        <begin position="66"/>
        <end position="83"/>
    </location>
</feature>
<evidence type="ECO:0000256" key="2">
    <source>
        <dbReference type="SAM" id="Phobius"/>
    </source>
</evidence>
<reference evidence="3 4" key="1">
    <citation type="submission" date="2019-08" db="EMBL/GenBank/DDBJ databases">
        <title>Deep-cultivation of Planctomycetes and their phenomic and genomic characterization uncovers novel biology.</title>
        <authorList>
            <person name="Wiegand S."/>
            <person name="Jogler M."/>
            <person name="Boedeker C."/>
            <person name="Pinto D."/>
            <person name="Vollmers J."/>
            <person name="Rivas-Marin E."/>
            <person name="Kohn T."/>
            <person name="Peeters S.H."/>
            <person name="Heuer A."/>
            <person name="Rast P."/>
            <person name="Oberbeckmann S."/>
            <person name="Bunk B."/>
            <person name="Jeske O."/>
            <person name="Meyerdierks A."/>
            <person name="Storesund J.E."/>
            <person name="Kallscheuer N."/>
            <person name="Luecker S."/>
            <person name="Lage O.M."/>
            <person name="Pohl T."/>
            <person name="Merkel B.J."/>
            <person name="Hornburger P."/>
            <person name="Mueller R.-W."/>
            <person name="Bruemmer F."/>
            <person name="Labrenz M."/>
            <person name="Spormann A.M."/>
            <person name="Op den Camp H."/>
            <person name="Overmann J."/>
            <person name="Amann R."/>
            <person name="Jetten M.S.M."/>
            <person name="Mascher T."/>
            <person name="Medema M.H."/>
            <person name="Devos D.P."/>
            <person name="Kaster A.-K."/>
            <person name="Ovreas L."/>
            <person name="Rohde M."/>
            <person name="Galperin M.Y."/>
            <person name="Jogler C."/>
        </authorList>
    </citation>
    <scope>NUCLEOTIDE SEQUENCE [LARGE SCALE GENOMIC DNA]</scope>
    <source>
        <strain evidence="3 4">UC8</strain>
    </source>
</reference>
<dbReference type="EMBL" id="CP042914">
    <property type="protein sequence ID" value="QEG40860.1"/>
    <property type="molecule type" value="Genomic_DNA"/>
</dbReference>
<dbReference type="KEGG" id="rul:UC8_28780"/>
<evidence type="ECO:0008006" key="5">
    <source>
        <dbReference type="Google" id="ProtNLM"/>
    </source>
</evidence>
<evidence type="ECO:0000313" key="3">
    <source>
        <dbReference type="EMBL" id="QEG40860.1"/>
    </source>
</evidence>
<dbReference type="Pfam" id="PF10066">
    <property type="entry name" value="DUF2304"/>
    <property type="match status" value="1"/>
</dbReference>
<keyword evidence="2" id="KW-1133">Transmembrane helix</keyword>
<name>A0A5B9QSZ9_9BACT</name>
<keyword evidence="2" id="KW-0812">Transmembrane</keyword>
<evidence type="ECO:0000313" key="4">
    <source>
        <dbReference type="Proteomes" id="UP000325286"/>
    </source>
</evidence>
<dbReference type="AlphaFoldDB" id="A0A5B9QSZ9"/>
<feature type="region of interest" description="Disordered" evidence="1">
    <location>
        <begin position="105"/>
        <end position="129"/>
    </location>
</feature>
<accession>A0A5B9QSZ9</accession>
<organism evidence="3 4">
    <name type="scientific">Roseimaritima ulvae</name>
    <dbReference type="NCBI Taxonomy" id="980254"/>
    <lineage>
        <taxon>Bacteria</taxon>
        <taxon>Pseudomonadati</taxon>
        <taxon>Planctomycetota</taxon>
        <taxon>Planctomycetia</taxon>
        <taxon>Pirellulales</taxon>
        <taxon>Pirellulaceae</taxon>
        <taxon>Roseimaritima</taxon>
    </lineage>
</organism>
<evidence type="ECO:0000256" key="1">
    <source>
        <dbReference type="SAM" id="MobiDB-lite"/>
    </source>
</evidence>
<sequence>MNLFQWFTVSALGLLALLEARAYLKNHQPIHILRECVWLAAVLMILFPGLTTRVADLLGIGRGTDLVFYAFMLLATGAFFHVYGRTYVMRRDIVELARREALRTATPGQGLPRPAQPAAIAPSNEGAER</sequence>
<protein>
    <recommendedName>
        <fullName evidence="5">DUF2304 domain-containing protein</fullName>
    </recommendedName>
</protein>
<keyword evidence="2" id="KW-0472">Membrane</keyword>
<feature type="transmembrane region" description="Helical" evidence="2">
    <location>
        <begin position="6"/>
        <end position="24"/>
    </location>
</feature>
<keyword evidence="4" id="KW-1185">Reference proteome</keyword>
<dbReference type="Proteomes" id="UP000325286">
    <property type="component" value="Chromosome"/>
</dbReference>